<accession>A0ABN2KTH2</accession>
<dbReference type="SUPFAM" id="SSF55486">
    <property type="entry name" value="Metalloproteases ('zincins'), catalytic domain"/>
    <property type="match status" value="1"/>
</dbReference>
<comment type="caution">
    <text evidence="2">The sequence shown here is derived from an EMBL/GenBank/DDBJ whole genome shotgun (WGS) entry which is preliminary data.</text>
</comment>
<proteinExistence type="predicted"/>
<protein>
    <recommendedName>
        <fullName evidence="1">DUF3152 domain-containing protein</fullName>
    </recommendedName>
</protein>
<organism evidence="2 3">
    <name type="scientific">Nostocoides vanveenii</name>
    <dbReference type="NCBI Taxonomy" id="330835"/>
    <lineage>
        <taxon>Bacteria</taxon>
        <taxon>Bacillati</taxon>
        <taxon>Actinomycetota</taxon>
        <taxon>Actinomycetes</taxon>
        <taxon>Micrococcales</taxon>
        <taxon>Intrasporangiaceae</taxon>
        <taxon>Nostocoides</taxon>
    </lineage>
</organism>
<dbReference type="Proteomes" id="UP001501475">
    <property type="component" value="Unassembled WGS sequence"/>
</dbReference>
<reference evidence="2 3" key="1">
    <citation type="journal article" date="2019" name="Int. J. Syst. Evol. Microbiol.">
        <title>The Global Catalogue of Microorganisms (GCM) 10K type strain sequencing project: providing services to taxonomists for standard genome sequencing and annotation.</title>
        <authorList>
            <consortium name="The Broad Institute Genomics Platform"/>
            <consortium name="The Broad Institute Genome Sequencing Center for Infectious Disease"/>
            <person name="Wu L."/>
            <person name="Ma J."/>
        </authorList>
    </citation>
    <scope>NUCLEOTIDE SEQUENCE [LARGE SCALE GENOMIC DNA]</scope>
    <source>
        <strain evidence="2 3">JCM 15591</strain>
    </source>
</reference>
<evidence type="ECO:0000313" key="2">
    <source>
        <dbReference type="EMBL" id="GAA1765455.1"/>
    </source>
</evidence>
<evidence type="ECO:0000259" key="1">
    <source>
        <dbReference type="Pfam" id="PF11350"/>
    </source>
</evidence>
<dbReference type="EMBL" id="BAAAPN010000056">
    <property type="protein sequence ID" value="GAA1765455.1"/>
    <property type="molecule type" value="Genomic_DNA"/>
</dbReference>
<gene>
    <name evidence="2" type="ORF">GCM10009810_25460</name>
</gene>
<feature type="domain" description="DUF3152" evidence="1">
    <location>
        <begin position="3"/>
        <end position="170"/>
    </location>
</feature>
<dbReference type="InterPro" id="IPR022603">
    <property type="entry name" value="DUF3152"/>
</dbReference>
<sequence length="181" mass="19486">MPDSASGTLTAVAIPGSDTDRAGRKVTFSVQVENGLGVDSAAFAADVRSILSDARGWEPEDHIRFVAVSPAQLAAGESVEIKLTLASPQLTDQLCAPLQTLGEVSCDHNGRAVINARRWVEGVKYYKDLDLYRVYVINHEVGHSLWHPHQNCPSPGARAPIMVQQTLGLQGCIAWPYPQGA</sequence>
<keyword evidence="3" id="KW-1185">Reference proteome</keyword>
<evidence type="ECO:0000313" key="3">
    <source>
        <dbReference type="Proteomes" id="UP001501475"/>
    </source>
</evidence>
<name>A0ABN2KTH2_9MICO</name>
<dbReference type="Pfam" id="PF11350">
    <property type="entry name" value="DUF3152"/>
    <property type="match status" value="1"/>
</dbReference>